<dbReference type="AlphaFoldDB" id="A0A9Q0KPJ9"/>
<comment type="caution">
    <text evidence="2">The sequence shown here is derived from an EMBL/GenBank/DDBJ whole genome shotgun (WGS) entry which is preliminary data.</text>
</comment>
<feature type="compositionally biased region" description="Basic and acidic residues" evidence="1">
    <location>
        <begin position="49"/>
        <end position="59"/>
    </location>
</feature>
<dbReference type="Proteomes" id="UP001141806">
    <property type="component" value="Unassembled WGS sequence"/>
</dbReference>
<evidence type="ECO:0000313" key="2">
    <source>
        <dbReference type="EMBL" id="KAJ4974423.1"/>
    </source>
</evidence>
<proteinExistence type="predicted"/>
<feature type="compositionally biased region" description="Acidic residues" evidence="1">
    <location>
        <begin position="60"/>
        <end position="69"/>
    </location>
</feature>
<keyword evidence="3" id="KW-1185">Reference proteome</keyword>
<dbReference type="PANTHER" id="PTHR36795">
    <property type="entry name" value="OS01G0938400 PROTEIN"/>
    <property type="match status" value="1"/>
</dbReference>
<dbReference type="PANTHER" id="PTHR36795:SF2">
    <property type="entry name" value="OS01G0938400 PROTEIN"/>
    <property type="match status" value="1"/>
</dbReference>
<gene>
    <name evidence="2" type="ORF">NE237_007597</name>
</gene>
<sequence>MATVAGESDASIPGSLLTQEQQLRALLLDYRRYALDQILQKDRTIVKRRGRSDPKKGGGSDDEEQEEKAEEVKVNWRVNRWRRWSRFRKFARKRRPKVRIPSLRRFLRRKDKVVSTVRVSLSSVLRRLKEGRPYLADLFAGNYLFMQVTPSSLKNANKSYMGPGLHGFTSKNSPRKIA</sequence>
<evidence type="ECO:0000256" key="1">
    <source>
        <dbReference type="SAM" id="MobiDB-lite"/>
    </source>
</evidence>
<feature type="region of interest" description="Disordered" evidence="1">
    <location>
        <begin position="49"/>
        <end position="69"/>
    </location>
</feature>
<reference evidence="2" key="1">
    <citation type="journal article" date="2023" name="Plant J.">
        <title>The genome of the king protea, Protea cynaroides.</title>
        <authorList>
            <person name="Chang J."/>
            <person name="Duong T.A."/>
            <person name="Schoeman C."/>
            <person name="Ma X."/>
            <person name="Roodt D."/>
            <person name="Barker N."/>
            <person name="Li Z."/>
            <person name="Van de Peer Y."/>
            <person name="Mizrachi E."/>
        </authorList>
    </citation>
    <scope>NUCLEOTIDE SEQUENCE</scope>
    <source>
        <tissue evidence="2">Young leaves</tissue>
    </source>
</reference>
<dbReference type="OrthoDB" id="1932414at2759"/>
<dbReference type="EMBL" id="JAMYWD010000004">
    <property type="protein sequence ID" value="KAJ4974423.1"/>
    <property type="molecule type" value="Genomic_DNA"/>
</dbReference>
<protein>
    <submittedName>
        <fullName evidence="2">Uncharacterized protein</fullName>
    </submittedName>
</protein>
<name>A0A9Q0KPJ9_9MAGN</name>
<evidence type="ECO:0000313" key="3">
    <source>
        <dbReference type="Proteomes" id="UP001141806"/>
    </source>
</evidence>
<accession>A0A9Q0KPJ9</accession>
<organism evidence="2 3">
    <name type="scientific">Protea cynaroides</name>
    <dbReference type="NCBI Taxonomy" id="273540"/>
    <lineage>
        <taxon>Eukaryota</taxon>
        <taxon>Viridiplantae</taxon>
        <taxon>Streptophyta</taxon>
        <taxon>Embryophyta</taxon>
        <taxon>Tracheophyta</taxon>
        <taxon>Spermatophyta</taxon>
        <taxon>Magnoliopsida</taxon>
        <taxon>Proteales</taxon>
        <taxon>Proteaceae</taxon>
        <taxon>Protea</taxon>
    </lineage>
</organism>